<organism evidence="8 9">
    <name type="scientific">Russula ochroleuca</name>
    <dbReference type="NCBI Taxonomy" id="152965"/>
    <lineage>
        <taxon>Eukaryota</taxon>
        <taxon>Fungi</taxon>
        <taxon>Dikarya</taxon>
        <taxon>Basidiomycota</taxon>
        <taxon>Agaricomycotina</taxon>
        <taxon>Agaricomycetes</taxon>
        <taxon>Russulales</taxon>
        <taxon>Russulaceae</taxon>
        <taxon>Russula</taxon>
    </lineage>
</organism>
<reference evidence="8" key="2">
    <citation type="journal article" date="2020" name="Nat. Commun.">
        <title>Large-scale genome sequencing of mycorrhizal fungi provides insights into the early evolution of symbiotic traits.</title>
        <authorList>
            <person name="Miyauchi S."/>
            <person name="Kiss E."/>
            <person name="Kuo A."/>
            <person name="Drula E."/>
            <person name="Kohler A."/>
            <person name="Sanchez-Garcia M."/>
            <person name="Morin E."/>
            <person name="Andreopoulos B."/>
            <person name="Barry K.W."/>
            <person name="Bonito G."/>
            <person name="Buee M."/>
            <person name="Carver A."/>
            <person name="Chen C."/>
            <person name="Cichocki N."/>
            <person name="Clum A."/>
            <person name="Culley D."/>
            <person name="Crous P.W."/>
            <person name="Fauchery L."/>
            <person name="Girlanda M."/>
            <person name="Hayes R.D."/>
            <person name="Keri Z."/>
            <person name="LaButti K."/>
            <person name="Lipzen A."/>
            <person name="Lombard V."/>
            <person name="Magnuson J."/>
            <person name="Maillard F."/>
            <person name="Murat C."/>
            <person name="Nolan M."/>
            <person name="Ohm R.A."/>
            <person name="Pangilinan J."/>
            <person name="Pereira M.F."/>
            <person name="Perotto S."/>
            <person name="Peter M."/>
            <person name="Pfister S."/>
            <person name="Riley R."/>
            <person name="Sitrit Y."/>
            <person name="Stielow J.B."/>
            <person name="Szollosi G."/>
            <person name="Zifcakova L."/>
            <person name="Stursova M."/>
            <person name="Spatafora J.W."/>
            <person name="Tedersoo L."/>
            <person name="Vaario L.M."/>
            <person name="Yamada A."/>
            <person name="Yan M."/>
            <person name="Wang P."/>
            <person name="Xu J."/>
            <person name="Bruns T."/>
            <person name="Baldrian P."/>
            <person name="Vilgalys R."/>
            <person name="Dunand C."/>
            <person name="Henrissat B."/>
            <person name="Grigoriev I.V."/>
            <person name="Hibbett D."/>
            <person name="Nagy L.G."/>
            <person name="Martin F.M."/>
        </authorList>
    </citation>
    <scope>NUCLEOTIDE SEQUENCE</scope>
    <source>
        <strain evidence="8">Prilba</strain>
    </source>
</reference>
<proteinExistence type="inferred from homology"/>
<protein>
    <recommendedName>
        <fullName evidence="7">Histone chaperone domain-containing protein</fullName>
    </recommendedName>
</protein>
<keyword evidence="4" id="KW-0143">Chaperone</keyword>
<comment type="caution">
    <text evidence="8">The sequence shown here is derived from an EMBL/GenBank/DDBJ whole genome shotgun (WGS) entry which is preliminary data.</text>
</comment>
<evidence type="ECO:0000256" key="4">
    <source>
        <dbReference type="ARBA" id="ARBA00023186"/>
    </source>
</evidence>
<dbReference type="AlphaFoldDB" id="A0A9P5JX12"/>
<keyword evidence="9" id="KW-1185">Reference proteome</keyword>
<evidence type="ECO:0000256" key="1">
    <source>
        <dbReference type="ARBA" id="ARBA00002212"/>
    </source>
</evidence>
<accession>A0A9P5JX12</accession>
<evidence type="ECO:0000313" key="8">
    <source>
        <dbReference type="EMBL" id="KAF8467953.1"/>
    </source>
</evidence>
<evidence type="ECO:0000256" key="3">
    <source>
        <dbReference type="ARBA" id="ARBA00008057"/>
    </source>
</evidence>
<evidence type="ECO:0000256" key="2">
    <source>
        <dbReference type="ARBA" id="ARBA00004123"/>
    </source>
</evidence>
<dbReference type="Proteomes" id="UP000759537">
    <property type="component" value="Unassembled WGS sequence"/>
</dbReference>
<evidence type="ECO:0000256" key="5">
    <source>
        <dbReference type="ARBA" id="ARBA00023242"/>
    </source>
</evidence>
<comment type="function">
    <text evidence="1">Forms a chaperone-bound H2A.Z-H2B complex that acts as a source for SWR1 complex-dependent H2A to H2A.Z histone replacement in chromatin.</text>
</comment>
<evidence type="ECO:0000259" key="7">
    <source>
        <dbReference type="Pfam" id="PF09649"/>
    </source>
</evidence>
<evidence type="ECO:0000256" key="6">
    <source>
        <dbReference type="SAM" id="MobiDB-lite"/>
    </source>
</evidence>
<dbReference type="GO" id="GO:0005634">
    <property type="term" value="C:nucleus"/>
    <property type="evidence" value="ECO:0007669"/>
    <property type="project" value="UniProtKB-SubCell"/>
</dbReference>
<dbReference type="Pfam" id="PF09649">
    <property type="entry name" value="CHZ"/>
    <property type="match status" value="1"/>
</dbReference>
<gene>
    <name evidence="8" type="ORF">DFH94DRAFT_777533</name>
</gene>
<sequence length="51" mass="5705">MTNLALLRQSIDPSAILGRRTRGKRVDYTSQEAIEKAGLDPKDMDDGEDTR</sequence>
<dbReference type="OrthoDB" id="3364766at2759"/>
<comment type="subcellular location">
    <subcellularLocation>
        <location evidence="2">Nucleus</location>
    </subcellularLocation>
</comment>
<feature type="domain" description="Histone chaperone" evidence="7">
    <location>
        <begin position="11"/>
        <end position="32"/>
    </location>
</feature>
<feature type="region of interest" description="Disordered" evidence="6">
    <location>
        <begin position="21"/>
        <end position="51"/>
    </location>
</feature>
<dbReference type="EMBL" id="WHVB01000034">
    <property type="protein sequence ID" value="KAF8467953.1"/>
    <property type="molecule type" value="Genomic_DNA"/>
</dbReference>
<reference evidence="8" key="1">
    <citation type="submission" date="2019-10" db="EMBL/GenBank/DDBJ databases">
        <authorList>
            <consortium name="DOE Joint Genome Institute"/>
            <person name="Kuo A."/>
            <person name="Miyauchi S."/>
            <person name="Kiss E."/>
            <person name="Drula E."/>
            <person name="Kohler A."/>
            <person name="Sanchez-Garcia M."/>
            <person name="Andreopoulos B."/>
            <person name="Barry K.W."/>
            <person name="Bonito G."/>
            <person name="Buee M."/>
            <person name="Carver A."/>
            <person name="Chen C."/>
            <person name="Cichocki N."/>
            <person name="Clum A."/>
            <person name="Culley D."/>
            <person name="Crous P.W."/>
            <person name="Fauchery L."/>
            <person name="Girlanda M."/>
            <person name="Hayes R."/>
            <person name="Keri Z."/>
            <person name="LaButti K."/>
            <person name="Lipzen A."/>
            <person name="Lombard V."/>
            <person name="Magnuson J."/>
            <person name="Maillard F."/>
            <person name="Morin E."/>
            <person name="Murat C."/>
            <person name="Nolan M."/>
            <person name="Ohm R."/>
            <person name="Pangilinan J."/>
            <person name="Pereira M."/>
            <person name="Perotto S."/>
            <person name="Peter M."/>
            <person name="Riley R."/>
            <person name="Sitrit Y."/>
            <person name="Stielow B."/>
            <person name="Szollosi G."/>
            <person name="Zifcakova L."/>
            <person name="Stursova M."/>
            <person name="Spatafora J.W."/>
            <person name="Tedersoo L."/>
            <person name="Vaario L.-M."/>
            <person name="Yamada A."/>
            <person name="Yan M."/>
            <person name="Wang P."/>
            <person name="Xu J."/>
            <person name="Bruns T."/>
            <person name="Baldrian P."/>
            <person name="Vilgalys R."/>
            <person name="Henrissat B."/>
            <person name="Grigoriev I.V."/>
            <person name="Hibbett D."/>
            <person name="Nagy L.G."/>
            <person name="Martin F.M."/>
        </authorList>
    </citation>
    <scope>NUCLEOTIDE SEQUENCE</scope>
    <source>
        <strain evidence="8">Prilba</strain>
    </source>
</reference>
<dbReference type="InterPro" id="IPR019098">
    <property type="entry name" value="Histone_chaperone_domain_CHZ"/>
</dbReference>
<keyword evidence="5" id="KW-0539">Nucleus</keyword>
<evidence type="ECO:0000313" key="9">
    <source>
        <dbReference type="Proteomes" id="UP000759537"/>
    </source>
</evidence>
<feature type="compositionally biased region" description="Basic and acidic residues" evidence="6">
    <location>
        <begin position="33"/>
        <end position="51"/>
    </location>
</feature>
<name>A0A9P5JX12_9AGAM</name>
<comment type="similarity">
    <text evidence="3">Belongs to the CHZ1 family.</text>
</comment>